<keyword evidence="3" id="KW-1003">Cell membrane</keyword>
<comment type="caution">
    <text evidence="9">The sequence shown here is derived from an EMBL/GenBank/DDBJ whole genome shotgun (WGS) entry which is preliminary data.</text>
</comment>
<dbReference type="GO" id="GO:0055085">
    <property type="term" value="P:transmembrane transport"/>
    <property type="evidence" value="ECO:0007669"/>
    <property type="project" value="InterPro"/>
</dbReference>
<evidence type="ECO:0000256" key="7">
    <source>
        <dbReference type="RuleBase" id="RU363032"/>
    </source>
</evidence>
<feature type="transmembrane region" description="Helical" evidence="7">
    <location>
        <begin position="134"/>
        <end position="163"/>
    </location>
</feature>
<organism evidence="9 10">
    <name type="scientific">Oryzicola mucosus</name>
    <dbReference type="NCBI Taxonomy" id="2767425"/>
    <lineage>
        <taxon>Bacteria</taxon>
        <taxon>Pseudomonadati</taxon>
        <taxon>Pseudomonadota</taxon>
        <taxon>Alphaproteobacteria</taxon>
        <taxon>Hyphomicrobiales</taxon>
        <taxon>Phyllobacteriaceae</taxon>
        <taxon>Oryzicola</taxon>
    </lineage>
</organism>
<keyword evidence="6 7" id="KW-0472">Membrane</keyword>
<evidence type="ECO:0000256" key="2">
    <source>
        <dbReference type="ARBA" id="ARBA00022448"/>
    </source>
</evidence>
<dbReference type="Gene3D" id="1.10.3720.10">
    <property type="entry name" value="MetI-like"/>
    <property type="match status" value="1"/>
</dbReference>
<name>A0A8J6PPD7_9HYPH</name>
<reference evidence="9" key="1">
    <citation type="submission" date="2020-09" db="EMBL/GenBank/DDBJ databases">
        <title>Genome seq and assembly of Tianweitania sp.</title>
        <authorList>
            <person name="Chhetri G."/>
        </authorList>
    </citation>
    <scope>NUCLEOTIDE SEQUENCE</scope>
    <source>
        <strain evidence="9">Rool2</strain>
    </source>
</reference>
<dbReference type="CDD" id="cd06261">
    <property type="entry name" value="TM_PBP2"/>
    <property type="match status" value="1"/>
</dbReference>
<gene>
    <name evidence="9" type="ORF">ICI42_22395</name>
</gene>
<dbReference type="Pfam" id="PF00528">
    <property type="entry name" value="BPD_transp_1"/>
    <property type="match status" value="1"/>
</dbReference>
<feature type="domain" description="ABC transmembrane type-1" evidence="8">
    <location>
        <begin position="96"/>
        <end position="310"/>
    </location>
</feature>
<dbReference type="PROSITE" id="PS50928">
    <property type="entry name" value="ABC_TM1"/>
    <property type="match status" value="1"/>
</dbReference>
<dbReference type="InterPro" id="IPR045621">
    <property type="entry name" value="BPD_transp_1_N"/>
</dbReference>
<dbReference type="GO" id="GO:0005886">
    <property type="term" value="C:plasma membrane"/>
    <property type="evidence" value="ECO:0007669"/>
    <property type="project" value="UniProtKB-SubCell"/>
</dbReference>
<keyword evidence="5 7" id="KW-1133">Transmembrane helix</keyword>
<dbReference type="InterPro" id="IPR000515">
    <property type="entry name" value="MetI-like"/>
</dbReference>
<evidence type="ECO:0000259" key="8">
    <source>
        <dbReference type="PROSITE" id="PS50928"/>
    </source>
</evidence>
<feature type="transmembrane region" description="Helical" evidence="7">
    <location>
        <begin position="291"/>
        <end position="313"/>
    </location>
</feature>
<dbReference type="Proteomes" id="UP000643405">
    <property type="component" value="Unassembled WGS sequence"/>
</dbReference>
<protein>
    <submittedName>
        <fullName evidence="9">ABC transporter permease</fullName>
    </submittedName>
</protein>
<evidence type="ECO:0000313" key="10">
    <source>
        <dbReference type="Proteomes" id="UP000643405"/>
    </source>
</evidence>
<evidence type="ECO:0000256" key="3">
    <source>
        <dbReference type="ARBA" id="ARBA00022475"/>
    </source>
</evidence>
<feature type="transmembrane region" description="Helical" evidence="7">
    <location>
        <begin position="183"/>
        <end position="201"/>
    </location>
</feature>
<evidence type="ECO:0000256" key="4">
    <source>
        <dbReference type="ARBA" id="ARBA00022692"/>
    </source>
</evidence>
<evidence type="ECO:0000313" key="9">
    <source>
        <dbReference type="EMBL" id="MBD0417396.1"/>
    </source>
</evidence>
<dbReference type="PANTHER" id="PTHR43163:SF6">
    <property type="entry name" value="DIPEPTIDE TRANSPORT SYSTEM PERMEASE PROTEIN DPPB-RELATED"/>
    <property type="match status" value="1"/>
</dbReference>
<comment type="similarity">
    <text evidence="7">Belongs to the binding-protein-dependent transport system permease family.</text>
</comment>
<evidence type="ECO:0000256" key="1">
    <source>
        <dbReference type="ARBA" id="ARBA00004651"/>
    </source>
</evidence>
<feature type="transmembrane region" description="Helical" evidence="7">
    <location>
        <begin position="100"/>
        <end position="122"/>
    </location>
</feature>
<dbReference type="RefSeq" id="WP_188166837.1">
    <property type="nucleotide sequence ID" value="NZ_JACVVX010000013.1"/>
</dbReference>
<dbReference type="PANTHER" id="PTHR43163">
    <property type="entry name" value="DIPEPTIDE TRANSPORT SYSTEM PERMEASE PROTEIN DPPB-RELATED"/>
    <property type="match status" value="1"/>
</dbReference>
<evidence type="ECO:0000256" key="5">
    <source>
        <dbReference type="ARBA" id="ARBA00022989"/>
    </source>
</evidence>
<comment type="subcellular location">
    <subcellularLocation>
        <location evidence="1 7">Cell membrane</location>
        <topology evidence="1 7">Multi-pass membrane protein</topology>
    </subcellularLocation>
</comment>
<feature type="transmembrane region" description="Helical" evidence="7">
    <location>
        <begin position="233"/>
        <end position="253"/>
    </location>
</feature>
<dbReference type="EMBL" id="JACVVX010000013">
    <property type="protein sequence ID" value="MBD0417396.1"/>
    <property type="molecule type" value="Genomic_DNA"/>
</dbReference>
<dbReference type="AlphaFoldDB" id="A0A8J6PPD7"/>
<dbReference type="SUPFAM" id="SSF161098">
    <property type="entry name" value="MetI-like"/>
    <property type="match status" value="1"/>
</dbReference>
<keyword evidence="10" id="KW-1185">Reference proteome</keyword>
<dbReference type="Pfam" id="PF19300">
    <property type="entry name" value="BPD_transp_1_N"/>
    <property type="match status" value="1"/>
</dbReference>
<feature type="transmembrane region" description="Helical" evidence="7">
    <location>
        <begin position="9"/>
        <end position="30"/>
    </location>
</feature>
<proteinExistence type="inferred from homology"/>
<keyword evidence="4 7" id="KW-0812">Transmembrane</keyword>
<dbReference type="InterPro" id="IPR035906">
    <property type="entry name" value="MetI-like_sf"/>
</dbReference>
<evidence type="ECO:0000256" key="6">
    <source>
        <dbReference type="ARBA" id="ARBA00023136"/>
    </source>
</evidence>
<accession>A0A8J6PPD7</accession>
<keyword evidence="2 7" id="KW-0813">Transport</keyword>
<sequence length="326" mass="35706">MWQYFLKRVFWSIVTIFVIIIVNFVLIKLVPGDPVHAMIGDFPAPQDYIDQLRRDFGLDQPLHVQLWLYLGNLAQGNFGFSFANRQPVLDLILGRTVNTLILILPAIVFSAIIGIALSLAAASRGGGFDITVSAITLFGYSIPVFWLGQVLVLIFAIVLGVLPTSGMYSLRAPQSGFGAFLDLLRHMVLPLACIMAFKIAVFSRTARASILGVLNSDFVMTARAKGLSRGYTLWRHVLPNAVIPVIAVFGYQFGHALTSSLLVETVFAWPGVGQLFVTAVGQRDFPVLQGILLLSTILVVVANVLADLLYTIVDPRIRRSLGARHA</sequence>